<dbReference type="RefSeq" id="WP_111199627.1">
    <property type="nucleotide sequence ID" value="NZ_QKVK01000008.1"/>
</dbReference>
<dbReference type="AlphaFoldDB" id="A0A2W2AKG4"/>
<gene>
    <name evidence="1" type="ORF">DK847_16495</name>
</gene>
<reference evidence="2" key="1">
    <citation type="submission" date="2018-06" db="EMBL/GenBank/DDBJ databases">
        <title>Aestuariibacter litoralis strain KCTC 52945T.</title>
        <authorList>
            <person name="Li X."/>
            <person name="Salam N."/>
            <person name="Li J.-L."/>
            <person name="Chen Y.-M."/>
            <person name="Yang Z.-W."/>
            <person name="Zhang L.-Y."/>
            <person name="Han M.-X."/>
            <person name="Xiao M."/>
            <person name="Li W.-J."/>
        </authorList>
    </citation>
    <scope>NUCLEOTIDE SEQUENCE [LARGE SCALE GENOMIC DNA]</scope>
    <source>
        <strain evidence="2">KCTC 52945</strain>
    </source>
</reference>
<dbReference type="InterPro" id="IPR021322">
    <property type="entry name" value="DUF2924"/>
</dbReference>
<keyword evidence="2" id="KW-1185">Reference proteome</keyword>
<dbReference type="EMBL" id="QKVK01000008">
    <property type="protein sequence ID" value="PZF75821.1"/>
    <property type="molecule type" value="Genomic_DNA"/>
</dbReference>
<evidence type="ECO:0000313" key="2">
    <source>
        <dbReference type="Proteomes" id="UP000248795"/>
    </source>
</evidence>
<name>A0A2W2AKG4_9HYPH</name>
<protein>
    <submittedName>
        <fullName evidence="1">DUF2924 domain-containing protein</fullName>
    </submittedName>
</protein>
<proteinExistence type="predicted"/>
<organism evidence="1 2">
    <name type="scientific">Aestuariivirga litoralis</name>
    <dbReference type="NCBI Taxonomy" id="2650924"/>
    <lineage>
        <taxon>Bacteria</taxon>
        <taxon>Pseudomonadati</taxon>
        <taxon>Pseudomonadota</taxon>
        <taxon>Alphaproteobacteria</taxon>
        <taxon>Hyphomicrobiales</taxon>
        <taxon>Aestuariivirgaceae</taxon>
        <taxon>Aestuariivirga</taxon>
    </lineage>
</organism>
<evidence type="ECO:0000313" key="1">
    <source>
        <dbReference type="EMBL" id="PZF75821.1"/>
    </source>
</evidence>
<comment type="caution">
    <text evidence="1">The sequence shown here is derived from an EMBL/GenBank/DDBJ whole genome shotgun (WGS) entry which is preliminary data.</text>
</comment>
<dbReference type="Pfam" id="PF11149">
    <property type="entry name" value="DUF2924"/>
    <property type="match status" value="1"/>
</dbReference>
<accession>A0A2W2AKG4</accession>
<sequence>MSRTEELLAELAGMDLKSLRVEWKRLSDDDAPPAMSKELLRLAIAYRRQEQEFGGFSRRTSIRLRALRSGGRGSLQLSGETLPLKPGVMLLREWQGKAHEVLALEDGRFAYGGKVWRSLSEIAREITGVRWSGPRFFGTRDRKRTTSNG</sequence>
<dbReference type="Proteomes" id="UP000248795">
    <property type="component" value="Unassembled WGS sequence"/>
</dbReference>